<proteinExistence type="inferred from homology"/>
<feature type="domain" description="Exocyst component Exo84 C-terminal" evidence="5">
    <location>
        <begin position="167"/>
        <end position="345"/>
    </location>
</feature>
<dbReference type="InterPro" id="IPR033961">
    <property type="entry name" value="Exo84"/>
</dbReference>
<evidence type="ECO:0000256" key="3">
    <source>
        <dbReference type="ARBA" id="ARBA00022483"/>
    </source>
</evidence>
<feature type="compositionally biased region" description="Basic and acidic residues" evidence="4">
    <location>
        <begin position="971"/>
        <end position="985"/>
    </location>
</feature>
<dbReference type="PANTHER" id="PTHR21426">
    <property type="entry name" value="EXOCYST COMPLEX COMPONENT 8"/>
    <property type="match status" value="1"/>
</dbReference>
<evidence type="ECO:0000256" key="4">
    <source>
        <dbReference type="SAM" id="MobiDB-lite"/>
    </source>
</evidence>
<dbReference type="PANTHER" id="PTHR21426:SF13">
    <property type="entry name" value="OS08G0566700 PROTEIN"/>
    <property type="match status" value="1"/>
</dbReference>
<keyword evidence="7" id="KW-1185">Reference proteome</keyword>
<evidence type="ECO:0000313" key="7">
    <source>
        <dbReference type="Proteomes" id="UP000797356"/>
    </source>
</evidence>
<dbReference type="Gene3D" id="1.20.58.1220">
    <property type="entry name" value="Exo84p, C-terminal helical domain"/>
    <property type="match status" value="1"/>
</dbReference>
<reference evidence="6" key="1">
    <citation type="journal article" date="2017" name="Gigascience">
        <title>The genome draft of coconut (Cocos nucifera).</title>
        <authorList>
            <person name="Xiao Y."/>
            <person name="Xu P."/>
            <person name="Fan H."/>
            <person name="Baudouin L."/>
            <person name="Xia W."/>
            <person name="Bocs S."/>
            <person name="Xu J."/>
            <person name="Li Q."/>
            <person name="Guo A."/>
            <person name="Zhou L."/>
            <person name="Li J."/>
            <person name="Wu Y."/>
            <person name="Ma Z."/>
            <person name="Armero A."/>
            <person name="Issali A.E."/>
            <person name="Liu N."/>
            <person name="Peng M."/>
            <person name="Yang Y."/>
        </authorList>
    </citation>
    <scope>NUCLEOTIDE SEQUENCE</scope>
    <source>
        <tissue evidence="6">Spear leaf of Hainan Tall coconut</tissue>
    </source>
</reference>
<evidence type="ECO:0000313" key="6">
    <source>
        <dbReference type="EMBL" id="KAG1359712.1"/>
    </source>
</evidence>
<dbReference type="Proteomes" id="UP000797356">
    <property type="component" value="Chromosome 8"/>
</dbReference>
<protein>
    <submittedName>
        <fullName evidence="6">Exocyst complex component EXO84B</fullName>
    </submittedName>
</protein>
<comment type="caution">
    <text evidence="6">The sequence shown here is derived from an EMBL/GenBank/DDBJ whole genome shotgun (WGS) entry which is preliminary data.</text>
</comment>
<accession>A0A8K0N798</accession>
<dbReference type="InterPro" id="IPR042560">
    <property type="entry name" value="Exo84_C_2"/>
</dbReference>
<dbReference type="SUPFAM" id="SSF74788">
    <property type="entry name" value="Cullin repeat-like"/>
    <property type="match status" value="1"/>
</dbReference>
<evidence type="ECO:0000256" key="2">
    <source>
        <dbReference type="ARBA" id="ARBA00022448"/>
    </source>
</evidence>
<evidence type="ECO:0000259" key="5">
    <source>
        <dbReference type="Pfam" id="PF16528"/>
    </source>
</evidence>
<dbReference type="GO" id="GO:0008104">
    <property type="term" value="P:intracellular protein localization"/>
    <property type="evidence" value="ECO:0007669"/>
    <property type="project" value="TreeGrafter"/>
</dbReference>
<feature type="region of interest" description="Disordered" evidence="4">
    <location>
        <begin position="758"/>
        <end position="780"/>
    </location>
</feature>
<gene>
    <name evidence="6" type="ORF">COCNU_08G011580</name>
</gene>
<dbReference type="Pfam" id="PF16528">
    <property type="entry name" value="Exo84_C"/>
    <property type="match status" value="1"/>
</dbReference>
<dbReference type="InterPro" id="IPR016159">
    <property type="entry name" value="Cullin_repeat-like_dom_sf"/>
</dbReference>
<dbReference type="GO" id="GO:0006893">
    <property type="term" value="P:Golgi to plasma membrane transport"/>
    <property type="evidence" value="ECO:0007669"/>
    <property type="project" value="TreeGrafter"/>
</dbReference>
<organism evidence="6 7">
    <name type="scientific">Cocos nucifera</name>
    <name type="common">Coconut palm</name>
    <dbReference type="NCBI Taxonomy" id="13894"/>
    <lineage>
        <taxon>Eukaryota</taxon>
        <taxon>Viridiplantae</taxon>
        <taxon>Streptophyta</taxon>
        <taxon>Embryophyta</taxon>
        <taxon>Tracheophyta</taxon>
        <taxon>Spermatophyta</taxon>
        <taxon>Magnoliopsida</taxon>
        <taxon>Liliopsida</taxon>
        <taxon>Arecaceae</taxon>
        <taxon>Arecoideae</taxon>
        <taxon>Cocoseae</taxon>
        <taxon>Attaleinae</taxon>
        <taxon>Cocos</taxon>
    </lineage>
</organism>
<dbReference type="AlphaFoldDB" id="A0A8K0N798"/>
<dbReference type="InterPro" id="IPR032403">
    <property type="entry name" value="Exo84_C"/>
</dbReference>
<dbReference type="GO" id="GO:0000145">
    <property type="term" value="C:exocyst"/>
    <property type="evidence" value="ECO:0007669"/>
    <property type="project" value="InterPro"/>
</dbReference>
<evidence type="ECO:0000256" key="1">
    <source>
        <dbReference type="ARBA" id="ARBA00007210"/>
    </source>
</evidence>
<dbReference type="GO" id="GO:0006887">
    <property type="term" value="P:exocytosis"/>
    <property type="evidence" value="ECO:0007669"/>
    <property type="project" value="UniProtKB-KW"/>
</dbReference>
<reference evidence="6" key="2">
    <citation type="submission" date="2019-07" db="EMBL/GenBank/DDBJ databases">
        <authorList>
            <person name="Yang Y."/>
            <person name="Bocs S."/>
            <person name="Baudouin L."/>
        </authorList>
    </citation>
    <scope>NUCLEOTIDE SEQUENCE</scope>
    <source>
        <tissue evidence="6">Spear leaf of Hainan Tall coconut</tissue>
    </source>
</reference>
<keyword evidence="2" id="KW-0813">Transport</keyword>
<sequence length="1084" mass="121705">MASSLRFRFRDQETEGDSMADEVETEGLSAWFKIKLERMVNTSSLISEFKLEVNFKTSLIKSQTDQAQGIKRLCSELLELKKASDEDFQRNVYSNYPAFIRIFEEAGSVESDLMELKRHVSAQSKLINDLMNSLNLEILSDSMRNKAEGTEDLDLCSPKSFGTDMYDTLDTLDILLSEHQLEEALIVLEAETKTLETMHKEDLLSPMIISYMSSISDRRERLADQFACLAEHPRVSQPEMQKALCGLCRLGENQQANFLLLKYFHSCLASYLQELECSKPDLHGIYIRELAKIVFSVISQAARSFIMLHGEASPYSSELIQWAKEEIKMFSDKFDKYLRSISELSGGLFLVVDAVNTAFLLCSSLKTQSVFLQTDLMKLIRPCMEEVLQMHMDYFKKVVRIWTTTDTWLLGKFFLSGKLRNKTSQTGIEYCLLSSSGRKFVTLMQEIVDDISSLVNLQMESSILQGLADLFNEYMHALQRAIPNREHARENGFQRISSAQELMQQISLLVNSLTLVDLFPVIAASVSKDTKPLNHGVFLERADHSSQEEIHTLILSVQEAADQLWCYFCHQFVSEVMSTGKRESSTSLEPCANGQQIPNSTQDQMPSFAFQALFLQLRKLEDLSKSIFVDKDGLVDKLLKRLMEAVIVWLSDNQEFWENIEMCSHARKLSFVEQIHLDIHFLVEIAQFRGYCSDDLMAAAINTLVQIGATSDEFESNSDRWASNAAKLAIEKLLAVHEGELRPKEEAATIFLGDLSTQKWEDTSPSDEDDAVGIPEDPADLRDGEFDGLAEEDVTKLHHKRSSVLKPVEIPMSVAGIVDLDDEGSRGHKNDDDAIGTSPDAMDLLDGEFNGLAEEHITNLLRSLELKPLEIPMRDAGTVDSDDGGSSCHKNGVDAIGTSENFTDLLDDEFYDLAEEDSEKTLVNKICEPKSLEGSINAESVVDSDAESSIGPAIQYVNMEDGQETNAFIEPDKPRGFGGTEKPDDSSIINDEVDPVGKLDECVTVAAHSVTDKLTDVVELEDLAVQTKLLEVAGRDVKLVGDNGSTYGASVQLRDRGWRSRYINPVDNLRRNGKDSRTTRPRWH</sequence>
<feature type="region of interest" description="Disordered" evidence="4">
    <location>
        <begin position="971"/>
        <end position="992"/>
    </location>
</feature>
<keyword evidence="3" id="KW-0268">Exocytosis</keyword>
<dbReference type="EMBL" id="CM017879">
    <property type="protein sequence ID" value="KAG1359712.1"/>
    <property type="molecule type" value="Genomic_DNA"/>
</dbReference>
<dbReference type="OrthoDB" id="642193at2759"/>
<name>A0A8K0N798_COCNU</name>
<comment type="similarity">
    <text evidence="1">Belongs to the EXO84 family.</text>
</comment>